<reference evidence="2 3" key="1">
    <citation type="submission" date="2023-11" db="EMBL/GenBank/DDBJ databases">
        <title>Halocaridina rubra genome assembly.</title>
        <authorList>
            <person name="Smith C."/>
        </authorList>
    </citation>
    <scope>NUCLEOTIDE SEQUENCE [LARGE SCALE GENOMIC DNA]</scope>
    <source>
        <strain evidence="2">EP-1</strain>
        <tissue evidence="2">Whole</tissue>
    </source>
</reference>
<keyword evidence="3" id="KW-1185">Reference proteome</keyword>
<dbReference type="AlphaFoldDB" id="A0AAN9ABI8"/>
<organism evidence="2 3">
    <name type="scientific">Halocaridina rubra</name>
    <name type="common">Hawaiian red shrimp</name>
    <dbReference type="NCBI Taxonomy" id="373956"/>
    <lineage>
        <taxon>Eukaryota</taxon>
        <taxon>Metazoa</taxon>
        <taxon>Ecdysozoa</taxon>
        <taxon>Arthropoda</taxon>
        <taxon>Crustacea</taxon>
        <taxon>Multicrustacea</taxon>
        <taxon>Malacostraca</taxon>
        <taxon>Eumalacostraca</taxon>
        <taxon>Eucarida</taxon>
        <taxon>Decapoda</taxon>
        <taxon>Pleocyemata</taxon>
        <taxon>Caridea</taxon>
        <taxon>Atyoidea</taxon>
        <taxon>Atyidae</taxon>
        <taxon>Halocaridina</taxon>
    </lineage>
</organism>
<feature type="region of interest" description="Disordered" evidence="1">
    <location>
        <begin position="60"/>
        <end position="84"/>
    </location>
</feature>
<accession>A0AAN9ABI8</accession>
<name>A0AAN9ABI8_HALRR</name>
<dbReference type="Proteomes" id="UP001381693">
    <property type="component" value="Unassembled WGS sequence"/>
</dbReference>
<dbReference type="EMBL" id="JAXCGZ010007551">
    <property type="protein sequence ID" value="KAK7079300.1"/>
    <property type="molecule type" value="Genomic_DNA"/>
</dbReference>
<feature type="region of interest" description="Disordered" evidence="1">
    <location>
        <begin position="1"/>
        <end position="20"/>
    </location>
</feature>
<evidence type="ECO:0000256" key="1">
    <source>
        <dbReference type="SAM" id="MobiDB-lite"/>
    </source>
</evidence>
<evidence type="ECO:0000313" key="3">
    <source>
        <dbReference type="Proteomes" id="UP001381693"/>
    </source>
</evidence>
<comment type="caution">
    <text evidence="2">The sequence shown here is derived from an EMBL/GenBank/DDBJ whole genome shotgun (WGS) entry which is preliminary data.</text>
</comment>
<sequence length="156" mass="16408">MHFSAQNGAGGGVSRAPTLGARTPIPIHEGMGGGGGAASIGPMGGASVAATNMSNTMGLMESSEEEMDRPYQLPRPKSRGSLAVGTLAGQRSRVARIMDQTHSQNGDDVACVDERLDPEGNPFKSSYHAHKGMKFFQDLKNLAGKHYTGDFVMSSR</sequence>
<evidence type="ECO:0000313" key="2">
    <source>
        <dbReference type="EMBL" id="KAK7079300.1"/>
    </source>
</evidence>
<protein>
    <submittedName>
        <fullName evidence="2">Uncharacterized protein</fullName>
    </submittedName>
</protein>
<proteinExistence type="predicted"/>
<gene>
    <name evidence="2" type="ORF">SK128_011483</name>
</gene>